<dbReference type="EMBL" id="JBEAFC010000003">
    <property type="protein sequence ID" value="KAL1563538.1"/>
    <property type="molecule type" value="Genomic_DNA"/>
</dbReference>
<evidence type="ECO:0000256" key="1">
    <source>
        <dbReference type="ARBA" id="ARBA00004141"/>
    </source>
</evidence>
<evidence type="ECO:0000313" key="3">
    <source>
        <dbReference type="EMBL" id="KAL1563538.1"/>
    </source>
</evidence>
<accession>A0ABD1I6U1</accession>
<keyword evidence="4" id="KW-1185">Reference proteome</keyword>
<comment type="subcellular location">
    <subcellularLocation>
        <location evidence="1">Membrane</location>
        <topology evidence="1">Multi-pass membrane protein</topology>
    </subcellularLocation>
</comment>
<evidence type="ECO:0000313" key="4">
    <source>
        <dbReference type="Proteomes" id="UP001567538"/>
    </source>
</evidence>
<name>A0ABD1I6U1_SALDI</name>
<dbReference type="Proteomes" id="UP001567538">
    <property type="component" value="Unassembled WGS sequence"/>
</dbReference>
<feature type="domain" description="Very-long-chain aldehyde decarbonylase CER1-like C-terminal" evidence="2">
    <location>
        <begin position="23"/>
        <end position="98"/>
    </location>
</feature>
<proteinExistence type="predicted"/>
<protein>
    <submittedName>
        <fullName evidence="3">Very-long-chain aldehyde decarbonylase GL1-2</fullName>
    </submittedName>
</protein>
<organism evidence="3 4">
    <name type="scientific">Salvia divinorum</name>
    <name type="common">Maria pastora</name>
    <name type="synonym">Diviner's sage</name>
    <dbReference type="NCBI Taxonomy" id="28513"/>
    <lineage>
        <taxon>Eukaryota</taxon>
        <taxon>Viridiplantae</taxon>
        <taxon>Streptophyta</taxon>
        <taxon>Embryophyta</taxon>
        <taxon>Tracheophyta</taxon>
        <taxon>Spermatophyta</taxon>
        <taxon>Magnoliopsida</taxon>
        <taxon>eudicotyledons</taxon>
        <taxon>Gunneridae</taxon>
        <taxon>Pentapetalae</taxon>
        <taxon>asterids</taxon>
        <taxon>lamiids</taxon>
        <taxon>Lamiales</taxon>
        <taxon>Lamiaceae</taxon>
        <taxon>Nepetoideae</taxon>
        <taxon>Mentheae</taxon>
        <taxon>Salviinae</taxon>
        <taxon>Salvia</taxon>
        <taxon>Salvia subgen. Calosphace</taxon>
    </lineage>
</organism>
<reference evidence="3 4" key="1">
    <citation type="submission" date="2024-06" db="EMBL/GenBank/DDBJ databases">
        <title>A chromosome level genome sequence of Diviner's sage (Salvia divinorum).</title>
        <authorList>
            <person name="Ford S.A."/>
            <person name="Ro D.-K."/>
            <person name="Ness R.W."/>
            <person name="Phillips M.A."/>
        </authorList>
    </citation>
    <scope>NUCLEOTIDE SEQUENCE [LARGE SCALE GENOMIC DNA]</scope>
    <source>
        <strain evidence="3">SAF-2024a</strain>
        <tissue evidence="3">Leaf</tissue>
    </source>
</reference>
<dbReference type="AlphaFoldDB" id="A0ABD1I6U1"/>
<dbReference type="InterPro" id="IPR021940">
    <property type="entry name" value="CER1-like_C"/>
</dbReference>
<comment type="caution">
    <text evidence="3">The sequence shown here is derived from an EMBL/GenBank/DDBJ whole genome shotgun (WGS) entry which is preliminary data.</text>
</comment>
<evidence type="ECO:0000259" key="2">
    <source>
        <dbReference type="Pfam" id="PF12076"/>
    </source>
</evidence>
<dbReference type="GO" id="GO:0016020">
    <property type="term" value="C:membrane"/>
    <property type="evidence" value="ECO:0007669"/>
    <property type="project" value="UniProtKB-SubCell"/>
</dbReference>
<sequence length="102" mass="11504">MDSRKVDNAKRATVCTKWDPFPSVCGPTNLQFRRDCTYGDLAAMRLPHHVQGLGSCEYTMERGVVHALEGWRHHEVGAIDLNRIDLVWRAAIKHGLTPTSSF</sequence>
<gene>
    <name evidence="3" type="primary">GL12</name>
    <name evidence="3" type="ORF">AAHA92_05993</name>
</gene>
<dbReference type="Pfam" id="PF12076">
    <property type="entry name" value="CER1-like_C"/>
    <property type="match status" value="1"/>
</dbReference>